<name>A0ABD1E2S8_HYPHA</name>
<evidence type="ECO:0000313" key="1">
    <source>
        <dbReference type="EMBL" id="KAL1488982.1"/>
    </source>
</evidence>
<sequence length="313" mass="35737">MKSAKVDSESKIKREDVKNAIQGVIKFATENPRLQNKLFNEEFPLFLQINCFKIPKIRGQVKQLYRIPLAHSPLPEDADICLIVPEVKGIPNKEIERHVEHYEELFKSKGMTNIKKIMTFYELRTEYGTFELKNRLVDLYDIFLVDGRISGKVVHKCGSIFYKKRKVPVAVNLSVPKLKETIERAVKKAFLLLSFKSDSHSVQIGHSKMGLKSLTDNALSVVTFINNQFPGKIKNIRSLNIFAHRGSSIPIYLSLENPNQIEVPQLKEKKPKFCKTVQGDLTTINRGFVVVKPSGTVKVKKSKIYNKNKVLVK</sequence>
<evidence type="ECO:0000313" key="2">
    <source>
        <dbReference type="Proteomes" id="UP001566132"/>
    </source>
</evidence>
<proteinExistence type="predicted"/>
<dbReference type="InterPro" id="IPR028364">
    <property type="entry name" value="Ribosomal_uL1/biogenesis"/>
</dbReference>
<dbReference type="EMBL" id="JBDJPC010000013">
    <property type="protein sequence ID" value="KAL1488982.1"/>
    <property type="molecule type" value="Genomic_DNA"/>
</dbReference>
<reference evidence="1 2" key="1">
    <citation type="submission" date="2024-05" db="EMBL/GenBank/DDBJ databases">
        <title>Genetic variation in Jamaican populations of the coffee berry borer (Hypothenemus hampei).</title>
        <authorList>
            <person name="Errbii M."/>
            <person name="Myrie A."/>
        </authorList>
    </citation>
    <scope>NUCLEOTIDE SEQUENCE [LARGE SCALE GENOMIC DNA]</scope>
    <source>
        <strain evidence="1">JA-Hopewell-2020-01-JO</strain>
        <tissue evidence="1">Whole body</tissue>
    </source>
</reference>
<evidence type="ECO:0008006" key="3">
    <source>
        <dbReference type="Google" id="ProtNLM"/>
    </source>
</evidence>
<dbReference type="InterPro" id="IPR023674">
    <property type="entry name" value="Ribosomal_uL1-like"/>
</dbReference>
<dbReference type="Proteomes" id="UP001566132">
    <property type="component" value="Unassembled WGS sequence"/>
</dbReference>
<organism evidence="1 2">
    <name type="scientific">Hypothenemus hampei</name>
    <name type="common">Coffee berry borer</name>
    <dbReference type="NCBI Taxonomy" id="57062"/>
    <lineage>
        <taxon>Eukaryota</taxon>
        <taxon>Metazoa</taxon>
        <taxon>Ecdysozoa</taxon>
        <taxon>Arthropoda</taxon>
        <taxon>Hexapoda</taxon>
        <taxon>Insecta</taxon>
        <taxon>Pterygota</taxon>
        <taxon>Neoptera</taxon>
        <taxon>Endopterygota</taxon>
        <taxon>Coleoptera</taxon>
        <taxon>Polyphaga</taxon>
        <taxon>Cucujiformia</taxon>
        <taxon>Curculionidae</taxon>
        <taxon>Scolytinae</taxon>
        <taxon>Hypothenemus</taxon>
    </lineage>
</organism>
<accession>A0ABD1E2S8</accession>
<dbReference type="SUPFAM" id="SSF56808">
    <property type="entry name" value="Ribosomal protein L1"/>
    <property type="match status" value="1"/>
</dbReference>
<protein>
    <recommendedName>
        <fullName evidence="3">Ribosomal protein L1</fullName>
    </recommendedName>
</protein>
<dbReference type="AlphaFoldDB" id="A0ABD1E2S8"/>
<keyword evidence="2" id="KW-1185">Reference proteome</keyword>
<comment type="caution">
    <text evidence="1">The sequence shown here is derived from an EMBL/GenBank/DDBJ whole genome shotgun (WGS) entry which is preliminary data.</text>
</comment>
<dbReference type="Pfam" id="PF00687">
    <property type="entry name" value="Ribosomal_L1"/>
    <property type="match status" value="1"/>
</dbReference>
<gene>
    <name evidence="1" type="ORF">ABEB36_014762</name>
</gene>